<dbReference type="EMBL" id="JAPFQN010000003">
    <property type="protein sequence ID" value="MCX2743148.1"/>
    <property type="molecule type" value="Genomic_DNA"/>
</dbReference>
<name>A0ABT3RNP6_9BACT</name>
<accession>A0ABT3RNP6</accession>
<dbReference type="InterPro" id="IPR046612">
    <property type="entry name" value="DUF6671"/>
</dbReference>
<dbReference type="Proteomes" id="UP001209885">
    <property type="component" value="Unassembled WGS sequence"/>
</dbReference>
<gene>
    <name evidence="2" type="ORF">OO013_04690</name>
</gene>
<evidence type="ECO:0000313" key="3">
    <source>
        <dbReference type="Proteomes" id="UP001209885"/>
    </source>
</evidence>
<evidence type="ECO:0000259" key="1">
    <source>
        <dbReference type="Pfam" id="PF20376"/>
    </source>
</evidence>
<evidence type="ECO:0000313" key="2">
    <source>
        <dbReference type="EMBL" id="MCX2743148.1"/>
    </source>
</evidence>
<sequence>MEFFKNRTVTLATKHKKERVIGPLLNHFLKTDYLIPDGFDTDVFGTFSGEVERQGTPLETARQKCLQAMEITGTDIAIASEGSFGMHPSLPFVNSDEEWVLLVDRINNIEVFEKELSVSTNYNRSLVQNFNELQEFAEHVGFPEHGLILKSTEKCFKGITDKDILNFQFEELLKKSGKVEVLTDMRANFNPSRMEVIKKATYKLMSRLKCLCPKCNVPGFGITDYEAGLPCSLCSFPTSGIKTYIYSCANCDYVIKEANKNKKAEDPTYCDQCNP</sequence>
<protein>
    <recommendedName>
        <fullName evidence="1">DUF6671 domain-containing protein</fullName>
    </recommendedName>
</protein>
<organism evidence="2 3">
    <name type="scientific">Mangrovivirga halotolerans</name>
    <dbReference type="NCBI Taxonomy" id="2993936"/>
    <lineage>
        <taxon>Bacteria</taxon>
        <taxon>Pseudomonadati</taxon>
        <taxon>Bacteroidota</taxon>
        <taxon>Cytophagia</taxon>
        <taxon>Cytophagales</taxon>
        <taxon>Mangrovivirgaceae</taxon>
        <taxon>Mangrovivirga</taxon>
    </lineage>
</organism>
<dbReference type="Pfam" id="PF20376">
    <property type="entry name" value="DUF6671"/>
    <property type="match status" value="1"/>
</dbReference>
<feature type="domain" description="DUF6671" evidence="1">
    <location>
        <begin position="64"/>
        <end position="275"/>
    </location>
</feature>
<comment type="caution">
    <text evidence="2">The sequence shown here is derived from an EMBL/GenBank/DDBJ whole genome shotgun (WGS) entry which is preliminary data.</text>
</comment>
<dbReference type="RefSeq" id="WP_266055521.1">
    <property type="nucleotide sequence ID" value="NZ_JAPFQN010000003.1"/>
</dbReference>
<reference evidence="2 3" key="1">
    <citation type="submission" date="2022-11" db="EMBL/GenBank/DDBJ databases">
        <title>The characterization of three novel Bacteroidetes species and genomic analysis of their roles in tidal elemental geochemical cycles.</title>
        <authorList>
            <person name="Ma K."/>
        </authorList>
    </citation>
    <scope>NUCLEOTIDE SEQUENCE [LARGE SCALE GENOMIC DNA]</scope>
    <source>
        <strain evidence="2 3">M17</strain>
    </source>
</reference>
<keyword evidence="3" id="KW-1185">Reference proteome</keyword>
<proteinExistence type="predicted"/>